<dbReference type="PANTHER" id="PTHR10884">
    <property type="entry name" value="NADH DEHYDROGENASE UBIQUINONE IRON-SULFUR PROTEIN 3"/>
    <property type="match status" value="1"/>
</dbReference>
<dbReference type="Pfam" id="PF00329">
    <property type="entry name" value="Complex1_30kDa"/>
    <property type="match status" value="1"/>
</dbReference>
<evidence type="ECO:0000256" key="2">
    <source>
        <dbReference type="ARBA" id="ARBA00022448"/>
    </source>
</evidence>
<dbReference type="GO" id="GO:0016651">
    <property type="term" value="F:oxidoreductase activity, acting on NAD(P)H"/>
    <property type="evidence" value="ECO:0007669"/>
    <property type="project" value="InterPro"/>
</dbReference>
<dbReference type="OrthoDB" id="9803286at2"/>
<proteinExistence type="inferred from homology"/>
<dbReference type="PANTHER" id="PTHR10884:SF14">
    <property type="entry name" value="NADH DEHYDROGENASE [UBIQUINONE] IRON-SULFUR PROTEIN 3, MITOCHONDRIAL"/>
    <property type="match status" value="1"/>
</dbReference>
<reference evidence="7 8" key="1">
    <citation type="submission" date="2018-09" db="EMBL/GenBank/DDBJ databases">
        <title>Paenibacillus SK2017-BO5.</title>
        <authorList>
            <person name="Piskunova J.V."/>
            <person name="Dubiley S.A."/>
            <person name="Severinov K.V."/>
        </authorList>
    </citation>
    <scope>NUCLEOTIDE SEQUENCE [LARGE SCALE GENOMIC DNA]</scope>
    <source>
        <strain evidence="7 8">BO5</strain>
    </source>
</reference>
<dbReference type="SUPFAM" id="SSF143243">
    <property type="entry name" value="Nqo5-like"/>
    <property type="match status" value="1"/>
</dbReference>
<dbReference type="GO" id="GO:0008137">
    <property type="term" value="F:NADH dehydrogenase (ubiquinone) activity"/>
    <property type="evidence" value="ECO:0007669"/>
    <property type="project" value="InterPro"/>
</dbReference>
<feature type="compositionally biased region" description="Low complexity" evidence="5">
    <location>
        <begin position="144"/>
        <end position="171"/>
    </location>
</feature>
<dbReference type="Proteomes" id="UP000266177">
    <property type="component" value="Unassembled WGS sequence"/>
</dbReference>
<gene>
    <name evidence="7" type="ORF">DQX05_08555</name>
</gene>
<dbReference type="EC" id="7.1.1.-" evidence="4"/>
<sequence length="354" mass="38572">MSKEKKDQEAVQPPLEAEKEEKAERSGKPGKAMKEDQTDKAVKGEEPDQAEKDVRVKETDQAETGVQVKEAGHNENENAGASGKVEEPSAVQEGKEAERAEAVAPNREDAEPPAPVDKAKRVPLSEEEKAARLKAAEERRAAKAKATAEGGADSAGAAGERPARAAAAAAGDKPERPARAPRAKASEEPPKPKEPSPKQPVLDALVALLKAEVAEDAVETAVINEENGHLPTITVKNEHWLACASLLRHHPEWSCSYLRNLAGVDHEAHLEVVYYFINLSTKAEAAVHVKTDREQPSIASVTPIWPTANWCEREVYDLLGIDFPGHPDLRRIMMPDDWVGHPLRKDYEPLDSEV</sequence>
<evidence type="ECO:0000256" key="3">
    <source>
        <dbReference type="RuleBase" id="RU003456"/>
    </source>
</evidence>
<dbReference type="InterPro" id="IPR020396">
    <property type="entry name" value="NADH_UbQ_OxRdtase_CS"/>
</dbReference>
<name>A0A3A3H5Q2_PANTH</name>
<dbReference type="EMBL" id="QYZD01000005">
    <property type="protein sequence ID" value="RJG24885.1"/>
    <property type="molecule type" value="Genomic_DNA"/>
</dbReference>
<comment type="function">
    <text evidence="4">NDH-1 shuttles electrons from NADH, via FMN and iron-sulfur (Fe-S) centers, to quinones in the respiratory chain.</text>
</comment>
<protein>
    <recommendedName>
        <fullName evidence="4">NADH-quinone oxidoreductase</fullName>
        <ecNumber evidence="4">7.1.1.-</ecNumber>
    </recommendedName>
</protein>
<comment type="caution">
    <text evidence="7">The sequence shown here is derived from an EMBL/GenBank/DDBJ whole genome shotgun (WGS) entry which is preliminary data.</text>
</comment>
<evidence type="ECO:0000256" key="5">
    <source>
        <dbReference type="SAM" id="MobiDB-lite"/>
    </source>
</evidence>
<feature type="compositionally biased region" description="Basic and acidic residues" evidence="5">
    <location>
        <begin position="172"/>
        <end position="196"/>
    </location>
</feature>
<keyword evidence="4" id="KW-0874">Quinone</keyword>
<dbReference type="RefSeq" id="WP_119792664.1">
    <property type="nucleotide sequence ID" value="NZ_QYZD01000005.1"/>
</dbReference>
<feature type="region of interest" description="Disordered" evidence="5">
    <location>
        <begin position="1"/>
        <end position="199"/>
    </location>
</feature>
<feature type="compositionally biased region" description="Basic and acidic residues" evidence="5">
    <location>
        <begin position="93"/>
        <end position="110"/>
    </location>
</feature>
<comment type="similarity">
    <text evidence="1 3">Belongs to the complex I 30 kDa subunit family.</text>
</comment>
<evidence type="ECO:0000256" key="1">
    <source>
        <dbReference type="ARBA" id="ARBA00007569"/>
    </source>
</evidence>
<dbReference type="GO" id="GO:0048038">
    <property type="term" value="F:quinone binding"/>
    <property type="evidence" value="ECO:0007669"/>
    <property type="project" value="UniProtKB-KW"/>
</dbReference>
<dbReference type="InterPro" id="IPR037232">
    <property type="entry name" value="NADH_quin_OxRdtase_su_C/D-like"/>
</dbReference>
<feature type="domain" description="NADH:ubiquinone oxidoreductase 30kDa subunit" evidence="6">
    <location>
        <begin position="233"/>
        <end position="348"/>
    </location>
</feature>
<dbReference type="PROSITE" id="PS00542">
    <property type="entry name" value="COMPLEX1_30K"/>
    <property type="match status" value="1"/>
</dbReference>
<keyword evidence="3" id="KW-1278">Translocase</keyword>
<dbReference type="Gene3D" id="3.30.460.80">
    <property type="entry name" value="NADH:ubiquinone oxidoreductase, 30kDa subunit"/>
    <property type="match status" value="1"/>
</dbReference>
<feature type="compositionally biased region" description="Basic and acidic residues" evidence="5">
    <location>
        <begin position="16"/>
        <end position="60"/>
    </location>
</feature>
<organism evidence="7 8">
    <name type="scientific">Paenibacillus thiaminolyticus</name>
    <name type="common">Bacillus thiaminolyticus</name>
    <dbReference type="NCBI Taxonomy" id="49283"/>
    <lineage>
        <taxon>Bacteria</taxon>
        <taxon>Bacillati</taxon>
        <taxon>Bacillota</taxon>
        <taxon>Bacilli</taxon>
        <taxon>Bacillales</taxon>
        <taxon>Paenibacillaceae</taxon>
        <taxon>Paenibacillus</taxon>
    </lineage>
</organism>
<keyword evidence="3" id="KW-0520">NAD</keyword>
<keyword evidence="2 3" id="KW-0813">Transport</keyword>
<accession>A0A3A3H5Q2</accession>
<evidence type="ECO:0000256" key="4">
    <source>
        <dbReference type="RuleBase" id="RU003582"/>
    </source>
</evidence>
<dbReference type="AlphaFoldDB" id="A0A3A3H5Q2"/>
<feature type="compositionally biased region" description="Basic and acidic residues" evidence="5">
    <location>
        <begin position="117"/>
        <end position="141"/>
    </location>
</feature>
<evidence type="ECO:0000313" key="7">
    <source>
        <dbReference type="EMBL" id="RJG24885.1"/>
    </source>
</evidence>
<evidence type="ECO:0000313" key="8">
    <source>
        <dbReference type="Proteomes" id="UP000266177"/>
    </source>
</evidence>
<evidence type="ECO:0000259" key="6">
    <source>
        <dbReference type="Pfam" id="PF00329"/>
    </source>
</evidence>
<dbReference type="InterPro" id="IPR001268">
    <property type="entry name" value="NADH_UbQ_OxRdtase_30kDa_su"/>
</dbReference>
<comment type="catalytic activity">
    <reaction evidence="4">
        <text>a quinone + NADH + 5 H(+)(in) = a quinol + NAD(+) + 4 H(+)(out)</text>
        <dbReference type="Rhea" id="RHEA:57888"/>
        <dbReference type="ChEBI" id="CHEBI:15378"/>
        <dbReference type="ChEBI" id="CHEBI:24646"/>
        <dbReference type="ChEBI" id="CHEBI:57540"/>
        <dbReference type="ChEBI" id="CHEBI:57945"/>
        <dbReference type="ChEBI" id="CHEBI:132124"/>
    </reaction>
</comment>